<dbReference type="AlphaFoldDB" id="A0A9N8HFG4"/>
<keyword evidence="3" id="KW-1185">Reference proteome</keyword>
<feature type="region of interest" description="Disordered" evidence="1">
    <location>
        <begin position="67"/>
        <end position="86"/>
    </location>
</feature>
<gene>
    <name evidence="2" type="ORF">SEMRO_454_G146350.2</name>
</gene>
<dbReference type="EMBL" id="CAICTM010000453">
    <property type="protein sequence ID" value="CAB9510822.1"/>
    <property type="molecule type" value="Genomic_DNA"/>
</dbReference>
<evidence type="ECO:0000256" key="1">
    <source>
        <dbReference type="SAM" id="MobiDB-lite"/>
    </source>
</evidence>
<proteinExistence type="predicted"/>
<dbReference type="Proteomes" id="UP001153069">
    <property type="component" value="Unassembled WGS sequence"/>
</dbReference>
<accession>A0A9N8HFG4</accession>
<reference evidence="2" key="1">
    <citation type="submission" date="2020-06" db="EMBL/GenBank/DDBJ databases">
        <authorList>
            <consortium name="Plant Systems Biology data submission"/>
        </authorList>
    </citation>
    <scope>NUCLEOTIDE SEQUENCE</scope>
    <source>
        <strain evidence="2">D6</strain>
    </source>
</reference>
<comment type="caution">
    <text evidence="2">The sequence shown here is derived from an EMBL/GenBank/DDBJ whole genome shotgun (WGS) entry which is preliminary data.</text>
</comment>
<sequence length="740" mass="74858">MSFSGKPSTRSLASELSLVGGVRSSSSNSSELVITNIKGAYCTLSFETNLPFPSHCFDFAFSPSSNSRTQHSMPKDEGPNPDQPVHQGKWTPEEEAYVEALVEEFKLGLLPLAEGTSLRTFLSKMLNCQPMRISKKFVGSNYNGKQVYVRRKNSLSNEEVRSRRAKLQELERKFLAKASPMSAMASSENNNNIPGGGGDAVPPPAAAGMMPEAAGLMGSTSAGLLSAATGGAAGLPGGLDAAALFGGRSNSKAAAAGRALLLGGSGGGGLKAPPAATGGLMASASGENLGGFSTAQLAAELEKRAQSELQSRTSVENFLGSAAELQARASAETLLQNPFGGTNSQSGSRSNIFGAGSRNNLLNAAGSRSNLLNAARNSFHRGGGTSASNLLNAALQKNSTSNLLNAARNSFHKNSTSNLLSSAFGRGGASASNLLQNASFAKKMSTSNLLNAMASSGGLAGLRAKNSTSNLLNAARAAGRSGGGGSSSAAAAGLRSLLASRASAGDAAEGLKSGSSLADLLKRHGSGVDLMSGASAGGNWTRTGSGIGLAGAAGGSRSNLSSLRLREMLKNGGDPGAAASTSSVFSNASFGGAKSSSSRLELAALLQKKGLSSAAALAAVAGDEEASAKKAAAAALLDKEALVAELAEKEAMIQQLRRTGSASGFDNAAGNSAIEEYLLKQKLAGGSGAADGAAASVSAAETPDQAEFRHMLELKRKFLSQDAVADAERAAKRRRDPDGI</sequence>
<dbReference type="OrthoDB" id="49588at2759"/>
<evidence type="ECO:0000313" key="2">
    <source>
        <dbReference type="EMBL" id="CAB9510822.1"/>
    </source>
</evidence>
<evidence type="ECO:0000313" key="3">
    <source>
        <dbReference type="Proteomes" id="UP001153069"/>
    </source>
</evidence>
<name>A0A9N8HFG4_9STRA</name>
<dbReference type="PANTHER" id="PTHR35213:SF5">
    <property type="entry name" value="RING-TYPE DOMAIN-CONTAINING PROTEIN"/>
    <property type="match status" value="1"/>
</dbReference>
<protein>
    <submittedName>
        <fullName evidence="2">Uncharacterized protein</fullName>
    </submittedName>
</protein>
<organism evidence="2 3">
    <name type="scientific">Seminavis robusta</name>
    <dbReference type="NCBI Taxonomy" id="568900"/>
    <lineage>
        <taxon>Eukaryota</taxon>
        <taxon>Sar</taxon>
        <taxon>Stramenopiles</taxon>
        <taxon>Ochrophyta</taxon>
        <taxon>Bacillariophyta</taxon>
        <taxon>Bacillariophyceae</taxon>
        <taxon>Bacillariophycidae</taxon>
        <taxon>Naviculales</taxon>
        <taxon>Naviculaceae</taxon>
        <taxon>Seminavis</taxon>
    </lineage>
</organism>
<dbReference type="PANTHER" id="PTHR35213">
    <property type="entry name" value="RING-TYPE DOMAIN-CONTAINING PROTEIN-RELATED"/>
    <property type="match status" value="1"/>
</dbReference>